<organism evidence="2 3">
    <name type="scientific">Tanacetum coccineum</name>
    <dbReference type="NCBI Taxonomy" id="301880"/>
    <lineage>
        <taxon>Eukaryota</taxon>
        <taxon>Viridiplantae</taxon>
        <taxon>Streptophyta</taxon>
        <taxon>Embryophyta</taxon>
        <taxon>Tracheophyta</taxon>
        <taxon>Spermatophyta</taxon>
        <taxon>Magnoliopsida</taxon>
        <taxon>eudicotyledons</taxon>
        <taxon>Gunneridae</taxon>
        <taxon>Pentapetalae</taxon>
        <taxon>asterids</taxon>
        <taxon>campanulids</taxon>
        <taxon>Asterales</taxon>
        <taxon>Asteraceae</taxon>
        <taxon>Asteroideae</taxon>
        <taxon>Anthemideae</taxon>
        <taxon>Anthemidinae</taxon>
        <taxon>Tanacetum</taxon>
    </lineage>
</organism>
<evidence type="ECO:0000256" key="1">
    <source>
        <dbReference type="SAM" id="MobiDB-lite"/>
    </source>
</evidence>
<sequence length="427" mass="46730">MALLKYCDKHNQVGFLRKPTESTGFADIVDFLRGSHIRYALTHNPTIYDSLVKQFWQTATALTLANETIELRATIDNIEYTISKASIRSKLQLEDASGISMLPNTEVFEGMGHMGYPTDGTFTFWKNINPETKNLYLSIAFTKKIFGNMKRGFGGIPKPLLPAMLSVANPIAGKEGPSDISPPSNSTPEAQPVQTPISAPEQTTSLPNLEPTPEPTPITAPEPTLVPTPAPTPLPAPETTHIPESTSKLTPSPDVEPMEHTYVDALETELKQSKETMGKAIIKLVKKVKKLEVALTKRRVVPSESEDEEMGKDKSGGYETPKEGTHTGDMDISPQGLEAAETLAETLSQIKSKKRTDKAKERRRLDAKDVSTANFKEEVNTATAVLLVSTVDVDISTASRSVTYSRRSADKRPVKDKGKAIMTDLNP</sequence>
<feature type="compositionally biased region" description="Basic and acidic residues" evidence="1">
    <location>
        <begin position="311"/>
        <end position="329"/>
    </location>
</feature>
<accession>A0ABQ4Z7Q6</accession>
<feature type="region of interest" description="Disordered" evidence="1">
    <location>
        <begin position="299"/>
        <end position="367"/>
    </location>
</feature>
<evidence type="ECO:0000313" key="2">
    <source>
        <dbReference type="EMBL" id="GJS85062.1"/>
    </source>
</evidence>
<proteinExistence type="predicted"/>
<evidence type="ECO:0008006" key="4">
    <source>
        <dbReference type="Google" id="ProtNLM"/>
    </source>
</evidence>
<feature type="compositionally biased region" description="Polar residues" evidence="1">
    <location>
        <begin position="181"/>
        <end position="202"/>
    </location>
</feature>
<feature type="region of interest" description="Disordered" evidence="1">
    <location>
        <begin position="172"/>
        <end position="256"/>
    </location>
</feature>
<keyword evidence="3" id="KW-1185">Reference proteome</keyword>
<dbReference type="Proteomes" id="UP001151760">
    <property type="component" value="Unassembled WGS sequence"/>
</dbReference>
<comment type="caution">
    <text evidence="2">The sequence shown here is derived from an EMBL/GenBank/DDBJ whole genome shotgun (WGS) entry which is preliminary data.</text>
</comment>
<protein>
    <recommendedName>
        <fullName evidence="4">Xylulose kinase-1</fullName>
    </recommendedName>
</protein>
<reference evidence="2" key="2">
    <citation type="submission" date="2022-01" db="EMBL/GenBank/DDBJ databases">
        <authorList>
            <person name="Yamashiro T."/>
            <person name="Shiraishi A."/>
            <person name="Satake H."/>
            <person name="Nakayama K."/>
        </authorList>
    </citation>
    <scope>NUCLEOTIDE SEQUENCE</scope>
</reference>
<feature type="region of interest" description="Disordered" evidence="1">
    <location>
        <begin position="402"/>
        <end position="427"/>
    </location>
</feature>
<dbReference type="EMBL" id="BQNB010011023">
    <property type="protein sequence ID" value="GJS85062.1"/>
    <property type="molecule type" value="Genomic_DNA"/>
</dbReference>
<gene>
    <name evidence="2" type="ORF">Tco_0751603</name>
</gene>
<evidence type="ECO:0000313" key="3">
    <source>
        <dbReference type="Proteomes" id="UP001151760"/>
    </source>
</evidence>
<name>A0ABQ4Z7Q6_9ASTR</name>
<feature type="compositionally biased region" description="Basic and acidic residues" evidence="1">
    <location>
        <begin position="407"/>
        <end position="419"/>
    </location>
</feature>
<feature type="compositionally biased region" description="Basic and acidic residues" evidence="1">
    <location>
        <begin position="358"/>
        <end position="367"/>
    </location>
</feature>
<feature type="compositionally biased region" description="Pro residues" evidence="1">
    <location>
        <begin position="210"/>
        <end position="236"/>
    </location>
</feature>
<reference evidence="2" key="1">
    <citation type="journal article" date="2022" name="Int. J. Mol. Sci.">
        <title>Draft Genome of Tanacetum Coccineum: Genomic Comparison of Closely Related Tanacetum-Family Plants.</title>
        <authorList>
            <person name="Yamashiro T."/>
            <person name="Shiraishi A."/>
            <person name="Nakayama K."/>
            <person name="Satake H."/>
        </authorList>
    </citation>
    <scope>NUCLEOTIDE SEQUENCE</scope>
</reference>